<comment type="similarity">
    <text evidence="1">Belongs to the CDK5RAP3 family.</text>
</comment>
<dbReference type="Pfam" id="PF05600">
    <property type="entry name" value="CDK5RAP3"/>
    <property type="match status" value="1"/>
</dbReference>
<evidence type="ECO:0000313" key="4">
    <source>
        <dbReference type="Proteomes" id="UP001516400"/>
    </source>
</evidence>
<dbReference type="PANTHER" id="PTHR14894">
    <property type="entry name" value="CDK5 REGULATORY SUBUNIT-ASSOCIATED PROTEIN 3"/>
    <property type="match status" value="1"/>
</dbReference>
<dbReference type="EMBL" id="JABFTP020000165">
    <property type="protein sequence ID" value="KAL3284243.1"/>
    <property type="molecule type" value="Genomic_DNA"/>
</dbReference>
<dbReference type="Proteomes" id="UP001516400">
    <property type="component" value="Unassembled WGS sequence"/>
</dbReference>
<evidence type="ECO:0000256" key="1">
    <source>
        <dbReference type="ARBA" id="ARBA00007478"/>
    </source>
</evidence>
<feature type="coiled-coil region" evidence="2">
    <location>
        <begin position="130"/>
        <end position="164"/>
    </location>
</feature>
<dbReference type="PANTHER" id="PTHR14894:SF0">
    <property type="entry name" value="CDK5 REGULATORY SUBUNIT-ASSOCIATED PROTEIN 3"/>
    <property type="match status" value="1"/>
</dbReference>
<name>A0ABD2P078_9CUCU</name>
<gene>
    <name evidence="3" type="ORF">HHI36_018406</name>
</gene>
<dbReference type="InterPro" id="IPR008491">
    <property type="entry name" value="CDK5RAP3"/>
</dbReference>
<accession>A0ABD2P078</accession>
<comment type="caution">
    <text evidence="3">The sequence shown here is derived from an EMBL/GenBank/DDBJ whole genome shotgun (WGS) entry which is preliminary data.</text>
</comment>
<keyword evidence="2" id="KW-0175">Coiled coil</keyword>
<sequence>MIEVSEEENDDGIAKDTEALTLLDNPSTRENIINNLLELEAFFKMRMLEMTNESDLLSLSQIQHAPSIIQLQTFETITVLSEKVNKALNNLTNKRTQHLHNLKHSLNYIDILTSNLNQKLSQVDRFKNCKITLENKIVETHREIKKIEKMVELLIMKTKELQKNIQDDISVKYKGRKVNIVGGITVI</sequence>
<evidence type="ECO:0000313" key="3">
    <source>
        <dbReference type="EMBL" id="KAL3284243.1"/>
    </source>
</evidence>
<evidence type="ECO:0000256" key="2">
    <source>
        <dbReference type="SAM" id="Coils"/>
    </source>
</evidence>
<protein>
    <submittedName>
        <fullName evidence="3">Uncharacterized protein</fullName>
    </submittedName>
</protein>
<reference evidence="3 4" key="1">
    <citation type="journal article" date="2021" name="BMC Biol.">
        <title>Horizontally acquired antibacterial genes associated with adaptive radiation of ladybird beetles.</title>
        <authorList>
            <person name="Li H.S."/>
            <person name="Tang X.F."/>
            <person name="Huang Y.H."/>
            <person name="Xu Z.Y."/>
            <person name="Chen M.L."/>
            <person name="Du X.Y."/>
            <person name="Qiu B.Y."/>
            <person name="Chen P.T."/>
            <person name="Zhang W."/>
            <person name="Slipinski A."/>
            <person name="Escalona H.E."/>
            <person name="Waterhouse R.M."/>
            <person name="Zwick A."/>
            <person name="Pang H."/>
        </authorList>
    </citation>
    <scope>NUCLEOTIDE SEQUENCE [LARGE SCALE GENOMIC DNA]</scope>
    <source>
        <strain evidence="3">SYSU2018</strain>
    </source>
</reference>
<organism evidence="3 4">
    <name type="scientific">Cryptolaemus montrouzieri</name>
    <dbReference type="NCBI Taxonomy" id="559131"/>
    <lineage>
        <taxon>Eukaryota</taxon>
        <taxon>Metazoa</taxon>
        <taxon>Ecdysozoa</taxon>
        <taxon>Arthropoda</taxon>
        <taxon>Hexapoda</taxon>
        <taxon>Insecta</taxon>
        <taxon>Pterygota</taxon>
        <taxon>Neoptera</taxon>
        <taxon>Endopterygota</taxon>
        <taxon>Coleoptera</taxon>
        <taxon>Polyphaga</taxon>
        <taxon>Cucujiformia</taxon>
        <taxon>Coccinelloidea</taxon>
        <taxon>Coccinellidae</taxon>
        <taxon>Scymninae</taxon>
        <taxon>Scymnini</taxon>
        <taxon>Cryptolaemus</taxon>
    </lineage>
</organism>
<dbReference type="AlphaFoldDB" id="A0ABD2P078"/>
<proteinExistence type="inferred from homology"/>
<keyword evidence="4" id="KW-1185">Reference proteome</keyword>